<gene>
    <name evidence="2" type="ORF">MSZNOR_4869</name>
</gene>
<organism evidence="2 3">
    <name type="scientific">Methylocaldum szegediense</name>
    <dbReference type="NCBI Taxonomy" id="73780"/>
    <lineage>
        <taxon>Bacteria</taxon>
        <taxon>Pseudomonadati</taxon>
        <taxon>Pseudomonadota</taxon>
        <taxon>Gammaproteobacteria</taxon>
        <taxon>Methylococcales</taxon>
        <taxon>Methylococcaceae</taxon>
        <taxon>Methylocaldum</taxon>
    </lineage>
</organism>
<evidence type="ECO:0000313" key="3">
    <source>
        <dbReference type="Proteomes" id="UP001162030"/>
    </source>
</evidence>
<evidence type="ECO:0000313" key="2">
    <source>
        <dbReference type="EMBL" id="CAI8970375.1"/>
    </source>
</evidence>
<sequence length="127" mass="13568">MAQYASTFAACLGSWGHNLTIRFIARLPGTVALAQKKASKSHVIDHVDVTDFQPGGMATGTLSVNSAVEVRSHGDRCPSPSSAPSPKPRGSGPSSEDMRCCEARIDEFAFQPVTRKSHDGKRRKSIG</sequence>
<reference evidence="2 3" key="1">
    <citation type="submission" date="2023-03" db="EMBL/GenBank/DDBJ databases">
        <authorList>
            <person name="Pearce D."/>
        </authorList>
    </citation>
    <scope>NUCLEOTIDE SEQUENCE [LARGE SCALE GENOMIC DNA]</scope>
    <source>
        <strain evidence="2">Msz</strain>
    </source>
</reference>
<proteinExistence type="predicted"/>
<dbReference type="Proteomes" id="UP001162030">
    <property type="component" value="Chromosome"/>
</dbReference>
<protein>
    <submittedName>
        <fullName evidence="2">CRISPR-associated protein Csx16</fullName>
    </submittedName>
</protein>
<dbReference type="RefSeq" id="WP_396662049.1">
    <property type="nucleotide sequence ID" value="NZ_OX458333.1"/>
</dbReference>
<accession>A0ABM9I9E4</accession>
<name>A0ABM9I9E4_9GAMM</name>
<dbReference type="InterPro" id="IPR013443">
    <property type="entry name" value="CRISPR-assoc_prot_Csx16"/>
</dbReference>
<keyword evidence="3" id="KW-1185">Reference proteome</keyword>
<evidence type="ECO:0000256" key="1">
    <source>
        <dbReference type="SAM" id="MobiDB-lite"/>
    </source>
</evidence>
<feature type="region of interest" description="Disordered" evidence="1">
    <location>
        <begin position="70"/>
        <end position="98"/>
    </location>
</feature>
<dbReference type="Pfam" id="PF09652">
    <property type="entry name" value="Cas_VVA1548"/>
    <property type="match status" value="1"/>
</dbReference>
<dbReference type="EMBL" id="OX458333">
    <property type="protein sequence ID" value="CAI8970375.1"/>
    <property type="molecule type" value="Genomic_DNA"/>
</dbReference>